<keyword evidence="5" id="KW-1185">Reference proteome</keyword>
<keyword evidence="3" id="KW-0274">FAD</keyword>
<dbReference type="GO" id="GO:0004502">
    <property type="term" value="F:kynurenine 3-monooxygenase activity"/>
    <property type="evidence" value="ECO:0007669"/>
    <property type="project" value="TreeGrafter"/>
</dbReference>
<evidence type="ECO:0000256" key="3">
    <source>
        <dbReference type="ARBA" id="ARBA00022827"/>
    </source>
</evidence>
<comment type="cofactor">
    <cofactor evidence="1">
        <name>FAD</name>
        <dbReference type="ChEBI" id="CHEBI:57692"/>
    </cofactor>
</comment>
<dbReference type="GO" id="GO:0070189">
    <property type="term" value="P:kynurenine metabolic process"/>
    <property type="evidence" value="ECO:0007669"/>
    <property type="project" value="TreeGrafter"/>
</dbReference>
<dbReference type="PANTHER" id="PTHR46028:SF2">
    <property type="entry name" value="KYNURENINE 3-MONOOXYGENASE"/>
    <property type="match status" value="1"/>
</dbReference>
<dbReference type="GO" id="GO:0005741">
    <property type="term" value="C:mitochondrial outer membrane"/>
    <property type="evidence" value="ECO:0007669"/>
    <property type="project" value="TreeGrafter"/>
</dbReference>
<dbReference type="InterPro" id="IPR036188">
    <property type="entry name" value="FAD/NAD-bd_sf"/>
</dbReference>
<name>A0A915ID02_ROMCU</name>
<dbReference type="AlphaFoldDB" id="A0A915ID02"/>
<evidence type="ECO:0000313" key="6">
    <source>
        <dbReference type="WBParaSite" id="nRc.2.0.1.t12069-RA"/>
    </source>
</evidence>
<evidence type="ECO:0000313" key="5">
    <source>
        <dbReference type="Proteomes" id="UP000887565"/>
    </source>
</evidence>
<dbReference type="PRINTS" id="PR00420">
    <property type="entry name" value="RNGMNOXGNASE"/>
</dbReference>
<accession>A0A915ID02</accession>
<reference evidence="6" key="1">
    <citation type="submission" date="2022-11" db="UniProtKB">
        <authorList>
            <consortium name="WormBaseParasite"/>
        </authorList>
    </citation>
    <scope>IDENTIFICATION</scope>
</reference>
<proteinExistence type="predicted"/>
<evidence type="ECO:0000256" key="2">
    <source>
        <dbReference type="ARBA" id="ARBA00022630"/>
    </source>
</evidence>
<sequence>MDILNESQNSAKKVVIVGGGLTGALNACFFAKRGWRVELYEFRTDIRKTTHFPGRSINLALSHRGREALKAVDCEDLVLEHAIPMYGRYVHDQNGKSYNIQKYGLKNEYICSIGRRILNEILLSLKFTKNCAIFAKKTTFSSVHSLDSDEEVQVKDADLICGCDGAFSALRRSFLQMQDFNYSQNYIGHRYLELCIQPNSNEESLFQVSRRLLIEKTTKISTIAKACTFKMPPNYFHLWPRGSFCLIGLANQDKTFTVTLLAPKSIFDEMGENTDKFLNFFEKYFPDAYRLIGRKNVAEAFSKQKPSCLLSVKSDPHHMDDNVVLLGDAAHAMVPFYGQGMNAVTTNFRCVVLYKMKFVIQGFEDCLVLHETLDEYKENIGKLNRIKETKNRRKTSAMLSAKYELCKFTECPLLTTSRPCLQLCKVAETLKAYSKLRCIDSHAICDLAMYNYEEVSVFFLNSALEQNKFFFQLRDLVNHWSFKFRKIFDFIMYRLFPSRYIPLYNMVSLRALFRKVTNRYSSSYRSIATNPCLLYEFHRRLPTDHDNNFKHLLVNLSSKDATSYMA</sequence>
<dbReference type="WBParaSite" id="nRc.2.0.1.t12069-RA">
    <property type="protein sequence ID" value="nRc.2.0.1.t12069-RA"/>
    <property type="gene ID" value="nRc.2.0.1.g12069"/>
</dbReference>
<dbReference type="PANTHER" id="PTHR46028">
    <property type="entry name" value="KYNURENINE 3-MONOOXYGENASE"/>
    <property type="match status" value="1"/>
</dbReference>
<evidence type="ECO:0000256" key="1">
    <source>
        <dbReference type="ARBA" id="ARBA00001974"/>
    </source>
</evidence>
<protein>
    <submittedName>
        <fullName evidence="6">FAD-binding domain-containing protein</fullName>
    </submittedName>
</protein>
<dbReference type="Gene3D" id="3.50.50.60">
    <property type="entry name" value="FAD/NAD(P)-binding domain"/>
    <property type="match status" value="1"/>
</dbReference>
<keyword evidence="2" id="KW-0285">Flavoprotein</keyword>
<dbReference type="OMA" id="MSYHIRK"/>
<evidence type="ECO:0000256" key="4">
    <source>
        <dbReference type="ARBA" id="ARBA00023002"/>
    </source>
</evidence>
<keyword evidence="4" id="KW-0560">Oxidoreductase</keyword>
<dbReference type="SUPFAM" id="SSF51905">
    <property type="entry name" value="FAD/NAD(P)-binding domain"/>
    <property type="match status" value="1"/>
</dbReference>
<dbReference type="Proteomes" id="UP000887565">
    <property type="component" value="Unplaced"/>
</dbReference>
<organism evidence="5 6">
    <name type="scientific">Romanomermis culicivorax</name>
    <name type="common">Nematode worm</name>
    <dbReference type="NCBI Taxonomy" id="13658"/>
    <lineage>
        <taxon>Eukaryota</taxon>
        <taxon>Metazoa</taxon>
        <taxon>Ecdysozoa</taxon>
        <taxon>Nematoda</taxon>
        <taxon>Enoplea</taxon>
        <taxon>Dorylaimia</taxon>
        <taxon>Mermithida</taxon>
        <taxon>Mermithoidea</taxon>
        <taxon>Mermithidae</taxon>
        <taxon>Romanomermis</taxon>
    </lineage>
</organism>